<accession>A0AAV7PPH6</accession>
<reference evidence="1" key="1">
    <citation type="journal article" date="2022" name="bioRxiv">
        <title>Sequencing and chromosome-scale assembly of the giantPleurodeles waltlgenome.</title>
        <authorList>
            <person name="Brown T."/>
            <person name="Elewa A."/>
            <person name="Iarovenko S."/>
            <person name="Subramanian E."/>
            <person name="Araus A.J."/>
            <person name="Petzold A."/>
            <person name="Susuki M."/>
            <person name="Suzuki K.-i.T."/>
            <person name="Hayashi T."/>
            <person name="Toyoda A."/>
            <person name="Oliveira C."/>
            <person name="Osipova E."/>
            <person name="Leigh N.D."/>
            <person name="Simon A."/>
            <person name="Yun M.H."/>
        </authorList>
    </citation>
    <scope>NUCLEOTIDE SEQUENCE</scope>
    <source>
        <strain evidence="1">20211129_DDA</strain>
        <tissue evidence="1">Liver</tissue>
    </source>
</reference>
<keyword evidence="2" id="KW-1185">Reference proteome</keyword>
<sequence length="99" mass="10620">MCAPPNGCGGWGFTFDHGPLGRQAGISQQRAAYRLRQPLALVEGKLEGRTAKVFYGAERSVGCEKGKAGLVGVKSDQVRHEMHAGVEGLELDYDEASDE</sequence>
<protein>
    <submittedName>
        <fullName evidence="1">Uncharacterized protein</fullName>
    </submittedName>
</protein>
<organism evidence="1 2">
    <name type="scientific">Pleurodeles waltl</name>
    <name type="common">Iberian ribbed newt</name>
    <dbReference type="NCBI Taxonomy" id="8319"/>
    <lineage>
        <taxon>Eukaryota</taxon>
        <taxon>Metazoa</taxon>
        <taxon>Chordata</taxon>
        <taxon>Craniata</taxon>
        <taxon>Vertebrata</taxon>
        <taxon>Euteleostomi</taxon>
        <taxon>Amphibia</taxon>
        <taxon>Batrachia</taxon>
        <taxon>Caudata</taxon>
        <taxon>Salamandroidea</taxon>
        <taxon>Salamandridae</taxon>
        <taxon>Pleurodelinae</taxon>
        <taxon>Pleurodeles</taxon>
    </lineage>
</organism>
<dbReference type="AlphaFoldDB" id="A0AAV7PPH6"/>
<comment type="caution">
    <text evidence="1">The sequence shown here is derived from an EMBL/GenBank/DDBJ whole genome shotgun (WGS) entry which is preliminary data.</text>
</comment>
<gene>
    <name evidence="1" type="ORF">NDU88_008562</name>
</gene>
<dbReference type="EMBL" id="JANPWB010000011">
    <property type="protein sequence ID" value="KAJ1130206.1"/>
    <property type="molecule type" value="Genomic_DNA"/>
</dbReference>
<evidence type="ECO:0000313" key="2">
    <source>
        <dbReference type="Proteomes" id="UP001066276"/>
    </source>
</evidence>
<proteinExistence type="predicted"/>
<evidence type="ECO:0000313" key="1">
    <source>
        <dbReference type="EMBL" id="KAJ1130206.1"/>
    </source>
</evidence>
<dbReference type="Proteomes" id="UP001066276">
    <property type="component" value="Chromosome 7"/>
</dbReference>
<name>A0AAV7PPH6_PLEWA</name>